<evidence type="ECO:0000256" key="1">
    <source>
        <dbReference type="ARBA" id="ARBA00002435"/>
    </source>
</evidence>
<evidence type="ECO:0000313" key="8">
    <source>
        <dbReference type="Proteomes" id="UP000183832"/>
    </source>
</evidence>
<sequence length="429" mass="49433">MFPKSIAIQSFDFSPSIFVKTMVLKLLFFAHFSPLVQEVNKPSTMDKVAEVQNVIENLVHSREKKEDKIQDLTTYTEIKNDHMKVKKPQKLRKQKKRLSRNEIKNMGLYSLPKKTLKYSDYTDLNSMWNSYMDQQFGDNNTKQLELKFNPAHPHYDNTSALIHKSDLHGAKLKVKMSKCASLIGHKGIILMDTKGTFSIICKDNVLRTIPKSDSIFELKWRSLKFVVYGKHLCYRSADRSTKKRKVMSEIELETEFEKINLDENSNNHREESKCDCKKILLKPLEHSNTGSSLKVKDKRKNLIKPARLKMIGTCLARKSRNIGSEEPEDTKVVVPELTDDLETFTSEAFLKMRITPSDVLSHQASSPSEDKDEKSSSASQPNSCSAQAKLQQQFSSSEFDSTIDEMSEWMSYHLNLYPRDKFLVDSMYT</sequence>
<evidence type="ECO:0000256" key="5">
    <source>
        <dbReference type="ARBA" id="ARBA00046486"/>
    </source>
</evidence>
<protein>
    <recommendedName>
        <fullName evidence="4">Ribonuclease P protein subunit p29</fullName>
    </recommendedName>
</protein>
<dbReference type="GO" id="GO:0001682">
    <property type="term" value="P:tRNA 5'-leader removal"/>
    <property type="evidence" value="ECO:0007669"/>
    <property type="project" value="InterPro"/>
</dbReference>
<proteinExistence type="inferred from homology"/>
<dbReference type="GO" id="GO:0000172">
    <property type="term" value="C:ribonuclease MRP complex"/>
    <property type="evidence" value="ECO:0007669"/>
    <property type="project" value="InterPro"/>
</dbReference>
<dbReference type="GO" id="GO:0033204">
    <property type="term" value="F:ribonuclease P RNA binding"/>
    <property type="evidence" value="ECO:0007669"/>
    <property type="project" value="InterPro"/>
</dbReference>
<dbReference type="GO" id="GO:0006364">
    <property type="term" value="P:rRNA processing"/>
    <property type="evidence" value="ECO:0007669"/>
    <property type="project" value="TreeGrafter"/>
</dbReference>
<dbReference type="PANTHER" id="PTHR13348">
    <property type="entry name" value="RIBONUCLEASE P SUBUNIT P29"/>
    <property type="match status" value="1"/>
</dbReference>
<dbReference type="Proteomes" id="UP000183832">
    <property type="component" value="Unassembled WGS sequence"/>
</dbReference>
<comment type="similarity">
    <text evidence="3">Belongs to the eukaryotic/archaeal RNase P protein component 1 family.</text>
</comment>
<dbReference type="STRING" id="568069.A0A1J1I6M4"/>
<dbReference type="OrthoDB" id="124041at2759"/>
<dbReference type="AlphaFoldDB" id="A0A1J1I6M4"/>
<feature type="compositionally biased region" description="Low complexity" evidence="6">
    <location>
        <begin position="376"/>
        <end position="388"/>
    </location>
</feature>
<dbReference type="SUPFAM" id="SSF101744">
    <property type="entry name" value="Rof/RNase P subunit-like"/>
    <property type="match status" value="1"/>
</dbReference>
<evidence type="ECO:0000256" key="4">
    <source>
        <dbReference type="ARBA" id="ARBA00016225"/>
    </source>
</evidence>
<gene>
    <name evidence="7" type="ORF">CLUMA_CG009358</name>
</gene>
<evidence type="ECO:0000256" key="2">
    <source>
        <dbReference type="ARBA" id="ARBA00004123"/>
    </source>
</evidence>
<name>A0A1J1I6M4_9DIPT</name>
<dbReference type="InterPro" id="IPR036980">
    <property type="entry name" value="RNase_P/MRP_Rpp29_sf"/>
</dbReference>
<dbReference type="InterPro" id="IPR023534">
    <property type="entry name" value="Rof/RNase_P-like"/>
</dbReference>
<dbReference type="Pfam" id="PF01868">
    <property type="entry name" value="RNase_P-MRP_p29"/>
    <property type="match status" value="1"/>
</dbReference>
<dbReference type="GO" id="GO:0030677">
    <property type="term" value="C:ribonuclease P complex"/>
    <property type="evidence" value="ECO:0007669"/>
    <property type="project" value="InterPro"/>
</dbReference>
<dbReference type="InterPro" id="IPR016848">
    <property type="entry name" value="RNase_P/MRP_Rpp29-subunit"/>
</dbReference>
<dbReference type="SMART" id="SM00538">
    <property type="entry name" value="POP4"/>
    <property type="match status" value="1"/>
</dbReference>
<dbReference type="EMBL" id="CVRI01000043">
    <property type="protein sequence ID" value="CRK95912.1"/>
    <property type="molecule type" value="Genomic_DNA"/>
</dbReference>
<feature type="region of interest" description="Disordered" evidence="6">
    <location>
        <begin position="358"/>
        <end position="391"/>
    </location>
</feature>
<evidence type="ECO:0000313" key="7">
    <source>
        <dbReference type="EMBL" id="CRK95912.1"/>
    </source>
</evidence>
<evidence type="ECO:0000256" key="3">
    <source>
        <dbReference type="ARBA" id="ARBA00006181"/>
    </source>
</evidence>
<accession>A0A1J1I6M4</accession>
<dbReference type="Gene3D" id="2.30.30.210">
    <property type="entry name" value="Ribonuclease P/MRP, subunit p29"/>
    <property type="match status" value="1"/>
</dbReference>
<dbReference type="InterPro" id="IPR002730">
    <property type="entry name" value="Rpp29/RNP1"/>
</dbReference>
<comment type="function">
    <text evidence="1">Component of ribonuclease P, a ribonucleoprotein complex that generates mature tRNA molecules by cleaving their 5'-ends.</text>
</comment>
<reference evidence="7 8" key="1">
    <citation type="submission" date="2015-04" db="EMBL/GenBank/DDBJ databases">
        <authorList>
            <person name="Syromyatnikov M.Y."/>
            <person name="Popov V.N."/>
        </authorList>
    </citation>
    <scope>NUCLEOTIDE SEQUENCE [LARGE SCALE GENOMIC DNA]</scope>
</reference>
<comment type="subunit">
    <text evidence="5">Component of nuclear RNase P and RNase MRP ribonucleoproteins. RNase P consists of a catalytic RNA moiety and 10 different protein chains; POP1, POP4, POP5, POP7, RPP14, RPP21, RPP25, RPP30, RPP38 and RPP40. Within the RNase P complex, POP1, POP7 and RPP25 form the 'finger' subcomplex, POP5, RPP14, RPP40 and homodimeric RPP30 form the 'palm' subcomplex, and RPP21, POP4 and RPP38 form the 'wrist' subcomplex. All subunits of the RNase P complex interact with the catalytic RNA. Several subunits of RNase P are also part of the RNase MRP complex. RNase MRP consists of a catalytic RNA moiety and about 8 protein subunits; POP1, POP7, RPP25, RPP30, RPP38, RPP40 and possibly also POP4 and POP5.</text>
</comment>
<evidence type="ECO:0000256" key="6">
    <source>
        <dbReference type="SAM" id="MobiDB-lite"/>
    </source>
</evidence>
<comment type="subcellular location">
    <subcellularLocation>
        <location evidence="2">Nucleus</location>
    </subcellularLocation>
</comment>
<organism evidence="7 8">
    <name type="scientific">Clunio marinus</name>
    <dbReference type="NCBI Taxonomy" id="568069"/>
    <lineage>
        <taxon>Eukaryota</taxon>
        <taxon>Metazoa</taxon>
        <taxon>Ecdysozoa</taxon>
        <taxon>Arthropoda</taxon>
        <taxon>Hexapoda</taxon>
        <taxon>Insecta</taxon>
        <taxon>Pterygota</taxon>
        <taxon>Neoptera</taxon>
        <taxon>Endopterygota</taxon>
        <taxon>Diptera</taxon>
        <taxon>Nematocera</taxon>
        <taxon>Chironomoidea</taxon>
        <taxon>Chironomidae</taxon>
        <taxon>Clunio</taxon>
    </lineage>
</organism>
<dbReference type="GO" id="GO:0005634">
    <property type="term" value="C:nucleus"/>
    <property type="evidence" value="ECO:0007669"/>
    <property type="project" value="UniProtKB-SubCell"/>
</dbReference>
<dbReference type="PANTHER" id="PTHR13348:SF0">
    <property type="entry name" value="RIBONUCLEASE P PROTEIN SUBUNIT P29"/>
    <property type="match status" value="1"/>
</dbReference>
<keyword evidence="8" id="KW-1185">Reference proteome</keyword>